<dbReference type="EMBL" id="JBHSHT010000001">
    <property type="protein sequence ID" value="MFC4823715.1"/>
    <property type="molecule type" value="Genomic_DNA"/>
</dbReference>
<dbReference type="RefSeq" id="WP_254270303.1">
    <property type="nucleotide sequence ID" value="NZ_CP100401.1"/>
</dbReference>
<proteinExistence type="predicted"/>
<evidence type="ECO:0000313" key="2">
    <source>
        <dbReference type="EMBL" id="MFC4823715.1"/>
    </source>
</evidence>
<reference evidence="2 3" key="1">
    <citation type="journal article" date="2019" name="Int. J. Syst. Evol. Microbiol.">
        <title>The Global Catalogue of Microorganisms (GCM) 10K type strain sequencing project: providing services to taxonomists for standard genome sequencing and annotation.</title>
        <authorList>
            <consortium name="The Broad Institute Genomics Platform"/>
            <consortium name="The Broad Institute Genome Sequencing Center for Infectious Disease"/>
            <person name="Wu L."/>
            <person name="Ma J."/>
        </authorList>
    </citation>
    <scope>NUCLEOTIDE SEQUENCE [LARGE SCALE GENOMIC DNA]</scope>
    <source>
        <strain evidence="2 3">XZYJ18</strain>
    </source>
</reference>
<evidence type="ECO:0000313" key="3">
    <source>
        <dbReference type="Proteomes" id="UP001595945"/>
    </source>
</evidence>
<dbReference type="Proteomes" id="UP001595945">
    <property type="component" value="Unassembled WGS sequence"/>
</dbReference>
<accession>A0ABD5PYY6</accession>
<organism evidence="2 3">
    <name type="scientific">Halorussus aquaticus</name>
    <dbReference type="NCBI Taxonomy" id="2953748"/>
    <lineage>
        <taxon>Archaea</taxon>
        <taxon>Methanobacteriati</taxon>
        <taxon>Methanobacteriota</taxon>
        <taxon>Stenosarchaea group</taxon>
        <taxon>Halobacteria</taxon>
        <taxon>Halobacteriales</taxon>
        <taxon>Haladaptataceae</taxon>
        <taxon>Halorussus</taxon>
    </lineage>
</organism>
<keyword evidence="1" id="KW-0472">Membrane</keyword>
<evidence type="ECO:0008006" key="4">
    <source>
        <dbReference type="Google" id="ProtNLM"/>
    </source>
</evidence>
<dbReference type="GeneID" id="73046976"/>
<feature type="transmembrane region" description="Helical" evidence="1">
    <location>
        <begin position="47"/>
        <end position="69"/>
    </location>
</feature>
<keyword evidence="1" id="KW-0812">Transmembrane</keyword>
<name>A0ABD5PYY6_9EURY</name>
<evidence type="ECO:0000256" key="1">
    <source>
        <dbReference type="SAM" id="Phobius"/>
    </source>
</evidence>
<gene>
    <name evidence="2" type="ORF">ACFO9K_05535</name>
</gene>
<feature type="transmembrane region" description="Helical" evidence="1">
    <location>
        <begin position="9"/>
        <end position="27"/>
    </location>
</feature>
<keyword evidence="3" id="KW-1185">Reference proteome</keyword>
<keyword evidence="1" id="KW-1133">Transmembrane helix</keyword>
<protein>
    <recommendedName>
        <fullName evidence="4">Cox cluster protein</fullName>
    </recommendedName>
</protein>
<dbReference type="AlphaFoldDB" id="A0ABD5PYY6"/>
<comment type="caution">
    <text evidence="2">The sequence shown here is derived from an EMBL/GenBank/DDBJ whole genome shotgun (WGS) entry which is preliminary data.</text>
</comment>
<sequence>MDRGRIGDIILGVAMVLLGVAPVGLVVTGRTQLVVASYGPGGFPENLTAIFTLISAVCGLILAVGGINVMRGESSDATSPSLY</sequence>